<comment type="caution">
    <text evidence="3">The sequence shown here is derived from an EMBL/GenBank/DDBJ whole genome shotgun (WGS) entry which is preliminary data.</text>
</comment>
<feature type="coiled-coil region" evidence="1">
    <location>
        <begin position="98"/>
        <end position="125"/>
    </location>
</feature>
<dbReference type="PANTHER" id="PTHR35305:SF2">
    <property type="entry name" value="FAD-BINDING PROTEIN"/>
    <property type="match status" value="1"/>
</dbReference>
<dbReference type="EMBL" id="JBBNAG010000008">
    <property type="protein sequence ID" value="KAK9110929.1"/>
    <property type="molecule type" value="Genomic_DNA"/>
</dbReference>
<dbReference type="PANTHER" id="PTHR35305">
    <property type="entry name" value="FAD-BINDING PROTEIN"/>
    <property type="match status" value="1"/>
</dbReference>
<gene>
    <name evidence="3" type="ORF">Scep_018448</name>
</gene>
<evidence type="ECO:0000313" key="4">
    <source>
        <dbReference type="Proteomes" id="UP001419268"/>
    </source>
</evidence>
<keyword evidence="1" id="KW-0175">Coiled coil</keyword>
<feature type="domain" description="DUF7795" evidence="2">
    <location>
        <begin position="2"/>
        <end position="123"/>
    </location>
</feature>
<evidence type="ECO:0000313" key="3">
    <source>
        <dbReference type="EMBL" id="KAK9110929.1"/>
    </source>
</evidence>
<organism evidence="3 4">
    <name type="scientific">Stephania cephalantha</name>
    <dbReference type="NCBI Taxonomy" id="152367"/>
    <lineage>
        <taxon>Eukaryota</taxon>
        <taxon>Viridiplantae</taxon>
        <taxon>Streptophyta</taxon>
        <taxon>Embryophyta</taxon>
        <taxon>Tracheophyta</taxon>
        <taxon>Spermatophyta</taxon>
        <taxon>Magnoliopsida</taxon>
        <taxon>Ranunculales</taxon>
        <taxon>Menispermaceae</taxon>
        <taxon>Menispermoideae</taxon>
        <taxon>Cissampelideae</taxon>
        <taxon>Stephania</taxon>
    </lineage>
</organism>
<dbReference type="AlphaFoldDB" id="A0AAP0I8Y4"/>
<accession>A0AAP0I8Y4</accession>
<protein>
    <recommendedName>
        <fullName evidence="2">DUF7795 domain-containing protein</fullName>
    </recommendedName>
</protein>
<evidence type="ECO:0000256" key="1">
    <source>
        <dbReference type="SAM" id="Coils"/>
    </source>
</evidence>
<dbReference type="Pfam" id="PF25071">
    <property type="entry name" value="DUF7795"/>
    <property type="match status" value="1"/>
</dbReference>
<reference evidence="3 4" key="1">
    <citation type="submission" date="2024-01" db="EMBL/GenBank/DDBJ databases">
        <title>Genome assemblies of Stephania.</title>
        <authorList>
            <person name="Yang L."/>
        </authorList>
    </citation>
    <scope>NUCLEOTIDE SEQUENCE [LARGE SCALE GENOMIC DNA]</scope>
    <source>
        <strain evidence="3">JXDWG</strain>
        <tissue evidence="3">Leaf</tissue>
    </source>
</reference>
<keyword evidence="4" id="KW-1185">Reference proteome</keyword>
<dbReference type="Proteomes" id="UP001419268">
    <property type="component" value="Unassembled WGS sequence"/>
</dbReference>
<sequence>MESNKEARRIFSDFMTRIAKFEELATLGSGLLGSFRNQLELLQRNPLDKRSKLVGDIIKANETQRMKAYLKDRCLTVPAGVQIMTKLNMCQQGFRDHLDKAKSLLDELECLVDNMISTLKMANERETSNGCENHSGDELAEEDAELVHLKKHEAFDYAAMMGIIYNMLKQDYTMQEKIVSSLKLSSPLEQLDSYCKMWSLRPYINDDVMHQAWRLIR</sequence>
<name>A0AAP0I8Y4_9MAGN</name>
<proteinExistence type="predicted"/>
<dbReference type="InterPro" id="IPR056697">
    <property type="entry name" value="DUF7795"/>
</dbReference>
<evidence type="ECO:0000259" key="2">
    <source>
        <dbReference type="Pfam" id="PF25071"/>
    </source>
</evidence>